<dbReference type="InterPro" id="IPR017189">
    <property type="entry name" value="CTP-phospocholine_CTT"/>
</dbReference>
<keyword evidence="5" id="KW-1185">Reference proteome</keyword>
<reference evidence="4 5" key="1">
    <citation type="journal article" date="2013" name="Genome Announc.">
        <title>Genome Sequence of Plesiomonas shigelloides Strain 302-73 (Serotype O1).</title>
        <authorList>
            <person name="Pique N."/>
            <person name="Aquilini E."/>
            <person name="Alioto T."/>
            <person name="Minana-Galbis D."/>
            <person name="Tomas J.M."/>
        </authorList>
    </citation>
    <scope>NUCLEOTIDE SEQUENCE [LARGE SCALE GENOMIC DNA]</scope>
    <source>
        <strain evidence="4 5">302-73</strain>
    </source>
</reference>
<protein>
    <submittedName>
        <fullName evidence="4">YfnB</fullName>
    </submittedName>
</protein>
<comment type="caution">
    <text evidence="4">The sequence shown here is derived from an EMBL/GenBank/DDBJ whole genome shotgun (WGS) entry which is preliminary data.</text>
</comment>
<dbReference type="RefSeq" id="WP_010862992.1">
    <property type="nucleotide sequence ID" value="NZ_KB944507.1"/>
</dbReference>
<evidence type="ECO:0000259" key="3">
    <source>
        <dbReference type="Pfam" id="PF00483"/>
    </source>
</evidence>
<gene>
    <name evidence="4" type="ORF">PLESHI_06839</name>
</gene>
<keyword evidence="1" id="KW-0808">Transferase</keyword>
<dbReference type="CDD" id="cd02523">
    <property type="entry name" value="PC_cytidylyltransferase"/>
    <property type="match status" value="1"/>
</dbReference>
<evidence type="ECO:0000313" key="5">
    <source>
        <dbReference type="Proteomes" id="UP000014012"/>
    </source>
</evidence>
<dbReference type="EMBL" id="AQQO01000043">
    <property type="protein sequence ID" value="EON89177.1"/>
    <property type="molecule type" value="Genomic_DNA"/>
</dbReference>
<evidence type="ECO:0000256" key="2">
    <source>
        <dbReference type="ARBA" id="ARBA00022695"/>
    </source>
</evidence>
<sequence length="239" mass="27571">MNAIILAAGMGTRLRPLTDKKPKPLVEVNGISLIESQLKKLTDAGIDDITIVTGYKAEQFSHLQDKYPVSFIFNDKYSIYNNWYSLFLAKENLGDTFIMDGDVFVNSDIFCVKPENSTYYCKLSNNFNNEWVIEYDNKHRVTSITIDSCTPDKNKRCFFSAVSYWKEKDSAIIKSSIEELYRHKENKTNLFWDNLVIDNLNRLDLHAKIVSDFDLYEVDSVSDLNKLESKLATRKTSPE</sequence>
<feature type="domain" description="Nucleotidyl transferase" evidence="3">
    <location>
        <begin position="3"/>
        <end position="68"/>
    </location>
</feature>
<dbReference type="PIRSF" id="PIRSF037382">
    <property type="entry name" value="CCT_LicC"/>
    <property type="match status" value="1"/>
</dbReference>
<organism evidence="4 5">
    <name type="scientific">Plesiomonas shigelloides 302-73</name>
    <dbReference type="NCBI Taxonomy" id="1315976"/>
    <lineage>
        <taxon>Bacteria</taxon>
        <taxon>Pseudomonadati</taxon>
        <taxon>Pseudomonadota</taxon>
        <taxon>Gammaproteobacteria</taxon>
        <taxon>Enterobacterales</taxon>
        <taxon>Enterobacteriaceae</taxon>
        <taxon>Plesiomonas</taxon>
    </lineage>
</organism>
<keyword evidence="2" id="KW-0548">Nucleotidyltransferase</keyword>
<dbReference type="PANTHER" id="PTHR43584">
    <property type="entry name" value="NUCLEOTIDYL TRANSFERASE"/>
    <property type="match status" value="1"/>
</dbReference>
<dbReference type="GO" id="GO:0016779">
    <property type="term" value="F:nucleotidyltransferase activity"/>
    <property type="evidence" value="ECO:0007669"/>
    <property type="project" value="UniProtKB-KW"/>
</dbReference>
<dbReference type="InterPro" id="IPR050065">
    <property type="entry name" value="GlmU-like"/>
</dbReference>
<dbReference type="SUPFAM" id="SSF53448">
    <property type="entry name" value="Nucleotide-diphospho-sugar transferases"/>
    <property type="match status" value="1"/>
</dbReference>
<accession>R8AS59</accession>
<dbReference type="InterPro" id="IPR005835">
    <property type="entry name" value="NTP_transferase_dom"/>
</dbReference>
<name>R8AS59_PLESH</name>
<dbReference type="HOGENOM" id="CLU_029499_5_2_6"/>
<proteinExistence type="predicted"/>
<dbReference type="Proteomes" id="UP000014012">
    <property type="component" value="Unassembled WGS sequence"/>
</dbReference>
<evidence type="ECO:0000313" key="4">
    <source>
        <dbReference type="EMBL" id="EON89177.1"/>
    </source>
</evidence>
<dbReference type="PANTHER" id="PTHR43584:SF5">
    <property type="entry name" value="PROTEIN LICC"/>
    <property type="match status" value="1"/>
</dbReference>
<dbReference type="InterPro" id="IPR029044">
    <property type="entry name" value="Nucleotide-diphossugar_trans"/>
</dbReference>
<dbReference type="Gene3D" id="3.90.550.10">
    <property type="entry name" value="Spore Coat Polysaccharide Biosynthesis Protein SpsA, Chain A"/>
    <property type="match status" value="1"/>
</dbReference>
<dbReference type="Pfam" id="PF00483">
    <property type="entry name" value="NTP_transferase"/>
    <property type="match status" value="1"/>
</dbReference>
<dbReference type="AlphaFoldDB" id="R8AS59"/>
<dbReference type="OrthoDB" id="9788272at2"/>
<evidence type="ECO:0000256" key="1">
    <source>
        <dbReference type="ARBA" id="ARBA00022679"/>
    </source>
</evidence>